<comment type="caution">
    <text evidence="1">The sequence shown here is derived from an EMBL/GenBank/DDBJ whole genome shotgun (WGS) entry which is preliminary data.</text>
</comment>
<keyword evidence="2" id="KW-1185">Reference proteome</keyword>
<evidence type="ECO:0008006" key="3">
    <source>
        <dbReference type="Google" id="ProtNLM"/>
    </source>
</evidence>
<dbReference type="EMBL" id="JAHZSV010000007">
    <property type="protein sequence ID" value="MBW8199678.1"/>
    <property type="molecule type" value="Genomic_DNA"/>
</dbReference>
<gene>
    <name evidence="1" type="ORF">K1F36_07550</name>
</gene>
<protein>
    <recommendedName>
        <fullName evidence="3">Ig-like domain-containing protein</fullName>
    </recommendedName>
</protein>
<accession>A0ABS7EQ09</accession>
<organism evidence="1 2">
    <name type="scientific">Flagellimonas abyssi</name>
    <dbReference type="NCBI Taxonomy" id="2864871"/>
    <lineage>
        <taxon>Bacteria</taxon>
        <taxon>Pseudomonadati</taxon>
        <taxon>Bacteroidota</taxon>
        <taxon>Flavobacteriia</taxon>
        <taxon>Flavobacteriales</taxon>
        <taxon>Flavobacteriaceae</taxon>
        <taxon>Flagellimonas</taxon>
    </lineage>
</organism>
<name>A0ABS7EQ09_9FLAO</name>
<reference evidence="1 2" key="1">
    <citation type="submission" date="2021-08" db="EMBL/GenBank/DDBJ databases">
        <title>Muricauda profundi sp. nov., a marine bacterium isolated from deep seawater of the Mariana Trench.</title>
        <authorList>
            <person name="Wei Y."/>
        </authorList>
    </citation>
    <scope>NUCLEOTIDE SEQUENCE [LARGE SCALE GENOMIC DNA]</scope>
    <source>
        <strain evidence="1 2">W52</strain>
    </source>
</reference>
<proteinExistence type="predicted"/>
<evidence type="ECO:0000313" key="2">
    <source>
        <dbReference type="Proteomes" id="UP001196136"/>
    </source>
</evidence>
<dbReference type="Proteomes" id="UP001196136">
    <property type="component" value="Unassembled WGS sequence"/>
</dbReference>
<sequence>MRFLIGLIALVLILFNPELDKIDVLDNSSNKNPHMNHLSLDSDGDGFPDDIDQDDDNDGIPDIYEDGCETNVGFGSPPPSNSTTNYVTSIYTDYNGFWTSSVGSLNPKAYDDVSTLLGFTVGSNTYATGVVSTRMIDSDNNSYYDQIDTDGNGIGDLNVEETSWRALKPVTKILSGIRLEGRSIDGNNGQAAGPLLTTGGIPFNPYLYQGERGLDMAYAIANIGNAWYFRLGGTNTPAYGDGIMDILLTQGAQLSGGSNYNRLHLLDKDGNYLGNGVEVNWNNTPIVGNSMIDQYNVNDTPNNKNVKKNIRLAAVELSEFGLTAAERTEAVIFRLEISANADPVFFAVNDDSFSTGCSPTDSDGDGLANGLDLDSDNDGILDAVEAGHGVTTVNGRIPGPVGTDGIPDAIQAPSQYNNGTINYNIADSDNDAFLNYTSIDSDSDGCYDVVEAGFTDPDGDGLLGNSPVTINSSGMVLGQGGYTTPVDGDGNTVYDYTEAGNSPTVSTIPTNAIIFDGHPGNLNITTTNTTQYQWQVSTDGGANFTDISDFGMYSGTDTDTLTINNPDMSMNGYLYRVELFNDAYTCSPSSTSNSITLNIRVQTIITNRKVTYRVN</sequence>
<evidence type="ECO:0000313" key="1">
    <source>
        <dbReference type="EMBL" id="MBW8199678.1"/>
    </source>
</evidence>